<keyword evidence="1" id="KW-0472">Membrane</keyword>
<organism evidence="2 3">
    <name type="scientific">Lophium mytilinum</name>
    <dbReference type="NCBI Taxonomy" id="390894"/>
    <lineage>
        <taxon>Eukaryota</taxon>
        <taxon>Fungi</taxon>
        <taxon>Dikarya</taxon>
        <taxon>Ascomycota</taxon>
        <taxon>Pezizomycotina</taxon>
        <taxon>Dothideomycetes</taxon>
        <taxon>Pleosporomycetidae</taxon>
        <taxon>Mytilinidiales</taxon>
        <taxon>Mytilinidiaceae</taxon>
        <taxon>Lophium</taxon>
    </lineage>
</organism>
<proteinExistence type="predicted"/>
<protein>
    <submittedName>
        <fullName evidence="2">Uncharacterized protein</fullName>
    </submittedName>
</protein>
<keyword evidence="1" id="KW-1133">Transmembrane helix</keyword>
<name>A0A6A6QIR8_9PEZI</name>
<feature type="transmembrane region" description="Helical" evidence="1">
    <location>
        <begin position="414"/>
        <end position="436"/>
    </location>
</feature>
<dbReference type="OrthoDB" id="9451547at2759"/>
<evidence type="ECO:0000313" key="2">
    <source>
        <dbReference type="EMBL" id="KAF2491347.1"/>
    </source>
</evidence>
<dbReference type="PANTHER" id="PTHR35043">
    <property type="entry name" value="TRANSCRIPTION FACTOR DOMAIN-CONTAINING PROTEIN"/>
    <property type="match status" value="1"/>
</dbReference>
<dbReference type="Proteomes" id="UP000799750">
    <property type="component" value="Unassembled WGS sequence"/>
</dbReference>
<sequence>MNCSAYNNNVNLTGTRGWVRQSNDRGSLDIIISCGVTVFLCIWTSVCVNVPAPSRGVWDIFRDRWHMFCLGLLGPEFILLNALGQFCSAKASVRAFAATDHSGWTMKHAFFADMGGVHLRLPNALLDEPKSFPINAKQLHFLVANGHIPFPSNITQDTIRDKNKSDGLARFICSIQIFWFTLSTASRPIKGYATTSLELTTIAYIVCALATMFFWRHKPMDVQDAIFLDCQRELDQLLDEQGRSAAGPYHFTPLDFVSREEWIASRLWVYNVNLLRRMRIIHTYRKTLPIQHFSSFNFLIPERSMLFVALAISLAYASVFVAGWSIHFPTRLEMILWRTCSLGSMMIVAIGGVFEISLMIKHYSKTTQGDNVELTLGPHLVRSHPLIKPAPTRMQAAMQHVKNKTPNLDPEYEVPFRSLIVTLPLCALYTIFRFFILLEDFISFRGLPATAFMAIDWATYLPHI</sequence>
<keyword evidence="1" id="KW-0812">Transmembrane</keyword>
<dbReference type="AlphaFoldDB" id="A0A6A6QIR8"/>
<feature type="transmembrane region" description="Helical" evidence="1">
    <location>
        <begin position="192"/>
        <end position="215"/>
    </location>
</feature>
<feature type="transmembrane region" description="Helical" evidence="1">
    <location>
        <begin position="168"/>
        <end position="186"/>
    </location>
</feature>
<reference evidence="2" key="1">
    <citation type="journal article" date="2020" name="Stud. Mycol.">
        <title>101 Dothideomycetes genomes: a test case for predicting lifestyles and emergence of pathogens.</title>
        <authorList>
            <person name="Haridas S."/>
            <person name="Albert R."/>
            <person name="Binder M."/>
            <person name="Bloem J."/>
            <person name="Labutti K."/>
            <person name="Salamov A."/>
            <person name="Andreopoulos B."/>
            <person name="Baker S."/>
            <person name="Barry K."/>
            <person name="Bills G."/>
            <person name="Bluhm B."/>
            <person name="Cannon C."/>
            <person name="Castanera R."/>
            <person name="Culley D."/>
            <person name="Daum C."/>
            <person name="Ezra D."/>
            <person name="Gonzalez J."/>
            <person name="Henrissat B."/>
            <person name="Kuo A."/>
            <person name="Liang C."/>
            <person name="Lipzen A."/>
            <person name="Lutzoni F."/>
            <person name="Magnuson J."/>
            <person name="Mondo S."/>
            <person name="Nolan M."/>
            <person name="Ohm R."/>
            <person name="Pangilinan J."/>
            <person name="Park H.-J."/>
            <person name="Ramirez L."/>
            <person name="Alfaro M."/>
            <person name="Sun H."/>
            <person name="Tritt A."/>
            <person name="Yoshinaga Y."/>
            <person name="Zwiers L.-H."/>
            <person name="Turgeon B."/>
            <person name="Goodwin S."/>
            <person name="Spatafora J."/>
            <person name="Crous P."/>
            <person name="Grigoriev I."/>
        </authorList>
    </citation>
    <scope>NUCLEOTIDE SEQUENCE</scope>
    <source>
        <strain evidence="2">CBS 269.34</strain>
    </source>
</reference>
<feature type="transmembrane region" description="Helical" evidence="1">
    <location>
        <begin position="335"/>
        <end position="358"/>
    </location>
</feature>
<accession>A0A6A6QIR8</accession>
<evidence type="ECO:0000256" key="1">
    <source>
        <dbReference type="SAM" id="Phobius"/>
    </source>
</evidence>
<keyword evidence="3" id="KW-1185">Reference proteome</keyword>
<feature type="transmembrane region" description="Helical" evidence="1">
    <location>
        <begin position="30"/>
        <end position="52"/>
    </location>
</feature>
<feature type="transmembrane region" description="Helical" evidence="1">
    <location>
        <begin position="64"/>
        <end position="84"/>
    </location>
</feature>
<evidence type="ECO:0000313" key="3">
    <source>
        <dbReference type="Proteomes" id="UP000799750"/>
    </source>
</evidence>
<feature type="transmembrane region" description="Helical" evidence="1">
    <location>
        <begin position="305"/>
        <end position="329"/>
    </location>
</feature>
<dbReference type="EMBL" id="MU004195">
    <property type="protein sequence ID" value="KAF2491347.1"/>
    <property type="molecule type" value="Genomic_DNA"/>
</dbReference>
<gene>
    <name evidence="2" type="ORF">BU16DRAFT_468037</name>
</gene>
<dbReference type="PANTHER" id="PTHR35043:SF8">
    <property type="entry name" value="DUF4220 DOMAIN-CONTAINING PROTEIN"/>
    <property type="match status" value="1"/>
</dbReference>